<evidence type="ECO:0000256" key="13">
    <source>
        <dbReference type="SAM" id="Phobius"/>
    </source>
</evidence>
<evidence type="ECO:0000256" key="2">
    <source>
        <dbReference type="ARBA" id="ARBA00004429"/>
    </source>
</evidence>
<dbReference type="RefSeq" id="WP_069322219.1">
    <property type="nucleotide sequence ID" value="NZ_MDDS01000086.1"/>
</dbReference>
<dbReference type="GO" id="GO:0015232">
    <property type="term" value="F:heme transmembrane transporter activity"/>
    <property type="evidence" value="ECO:0007669"/>
    <property type="project" value="InterPro"/>
</dbReference>
<dbReference type="EMBL" id="MDDS01000086">
    <property type="protein sequence ID" value="ODP36033.1"/>
    <property type="molecule type" value="Genomic_DNA"/>
</dbReference>
<evidence type="ECO:0000256" key="10">
    <source>
        <dbReference type="ARBA" id="ARBA00022989"/>
    </source>
</evidence>
<keyword evidence="8 13" id="KW-0812">Transmembrane</keyword>
<dbReference type="GO" id="GO:0017004">
    <property type="term" value="P:cytochrome complex assembly"/>
    <property type="evidence" value="ECO:0007669"/>
    <property type="project" value="UniProtKB-KW"/>
</dbReference>
<dbReference type="InterPro" id="IPR003544">
    <property type="entry name" value="Cyt_c_biogenesis_CcmB"/>
</dbReference>
<evidence type="ECO:0000313" key="15">
    <source>
        <dbReference type="Proteomes" id="UP000094487"/>
    </source>
</evidence>
<evidence type="ECO:0000256" key="8">
    <source>
        <dbReference type="ARBA" id="ARBA00022692"/>
    </source>
</evidence>
<dbReference type="GO" id="GO:1903607">
    <property type="term" value="P:cytochrome c biosynthetic process"/>
    <property type="evidence" value="ECO:0007669"/>
    <property type="project" value="TreeGrafter"/>
</dbReference>
<feature type="transmembrane region" description="Helical" evidence="13">
    <location>
        <begin position="127"/>
        <end position="150"/>
    </location>
</feature>
<dbReference type="AlphaFoldDB" id="A0A1E3LQL3"/>
<comment type="subcellular location">
    <subcellularLocation>
        <location evidence="2">Cell inner membrane</location>
        <topology evidence="2">Multi-pass membrane protein</topology>
    </subcellularLocation>
</comment>
<comment type="similarity">
    <text evidence="3 12">Belongs to the CcmB/CycW/HelB family.</text>
</comment>
<keyword evidence="6 12" id="KW-1003">Cell membrane</keyword>
<keyword evidence="5 12" id="KW-0813">Transport</keyword>
<feature type="transmembrane region" description="Helical" evidence="13">
    <location>
        <begin position="157"/>
        <end position="177"/>
    </location>
</feature>
<dbReference type="Pfam" id="PF03379">
    <property type="entry name" value="CcmB"/>
    <property type="match status" value="1"/>
</dbReference>
<dbReference type="InterPro" id="IPR026031">
    <property type="entry name" value="Cyt_c_CcmB_bac"/>
</dbReference>
<evidence type="ECO:0000256" key="9">
    <source>
        <dbReference type="ARBA" id="ARBA00022748"/>
    </source>
</evidence>
<dbReference type="PANTHER" id="PTHR30070:SF1">
    <property type="entry name" value="CYTOCHROME C BIOGENESIS B-RELATED"/>
    <property type="match status" value="1"/>
</dbReference>
<comment type="function">
    <text evidence="1 12">Required for the export of heme to the periplasm for the biogenesis of c-type cytochromes.</text>
</comment>
<sequence length="214" mass="21144">MSGFASLVARELRRAWAAGGLTLPIAFFVLVAVLFPFAIGPEPKLLARIGGGVIWAAALLAALLPVERLIAPDLESGTLDQLAVRGFGEATVAAAKIVGHWLGFAPSLLLATVIASALLGLSFDQMMAAGVSLAVGTPGLAALGVATAALTAGLRGAGAVAGLVMLPLAVPLLIFGAGAMGSDPSALKLLGAVSLLLVGGCPFVAGAAMRMGRG</sequence>
<dbReference type="PIRSF" id="PIRSF002764">
    <property type="entry name" value="CcmB"/>
    <property type="match status" value="1"/>
</dbReference>
<evidence type="ECO:0000256" key="7">
    <source>
        <dbReference type="ARBA" id="ARBA00022519"/>
    </source>
</evidence>
<keyword evidence="15" id="KW-1185">Reference proteome</keyword>
<feature type="transmembrane region" description="Helical" evidence="13">
    <location>
        <begin position="101"/>
        <end position="121"/>
    </location>
</feature>
<evidence type="ECO:0000256" key="5">
    <source>
        <dbReference type="ARBA" id="ARBA00022448"/>
    </source>
</evidence>
<keyword evidence="7 12" id="KW-0997">Cell inner membrane</keyword>
<evidence type="ECO:0000256" key="1">
    <source>
        <dbReference type="ARBA" id="ARBA00002442"/>
    </source>
</evidence>
<evidence type="ECO:0000256" key="6">
    <source>
        <dbReference type="ARBA" id="ARBA00022475"/>
    </source>
</evidence>
<dbReference type="OrthoDB" id="9812915at2"/>
<feature type="transmembrane region" description="Helical" evidence="13">
    <location>
        <begin position="45"/>
        <end position="66"/>
    </location>
</feature>
<comment type="caution">
    <text evidence="14">The sequence shown here is derived from an EMBL/GenBank/DDBJ whole genome shotgun (WGS) entry which is preliminary data.</text>
</comment>
<protein>
    <recommendedName>
        <fullName evidence="4 12">Heme exporter protein B</fullName>
    </recommendedName>
</protein>
<evidence type="ECO:0000256" key="4">
    <source>
        <dbReference type="ARBA" id="ARBA00016452"/>
    </source>
</evidence>
<proteinExistence type="inferred from homology"/>
<evidence type="ECO:0000256" key="3">
    <source>
        <dbReference type="ARBA" id="ARBA00010544"/>
    </source>
</evidence>
<name>A0A1E3LQL3_9SPHN</name>
<dbReference type="PRINTS" id="PR01414">
    <property type="entry name" value="CCMBBIOGNSIS"/>
</dbReference>
<reference evidence="14 15" key="1">
    <citation type="submission" date="2016-08" db="EMBL/GenBank/DDBJ databases">
        <title>Draft genome of the agarase producing Sphingomonas sp. MCT13.</title>
        <authorList>
            <person name="D'Andrea M.M."/>
            <person name="Rossolini G.M."/>
            <person name="Thaller M.C."/>
        </authorList>
    </citation>
    <scope>NUCLEOTIDE SEQUENCE [LARGE SCALE GENOMIC DNA]</scope>
    <source>
        <strain evidence="14 15">MCT13</strain>
    </source>
</reference>
<evidence type="ECO:0000313" key="14">
    <source>
        <dbReference type="EMBL" id="ODP36033.1"/>
    </source>
</evidence>
<keyword evidence="9 12" id="KW-0201">Cytochrome c-type biogenesis</keyword>
<gene>
    <name evidence="14" type="ORF">BFL28_08085</name>
</gene>
<keyword evidence="11 12" id="KW-0472">Membrane</keyword>
<feature type="transmembrane region" description="Helical" evidence="13">
    <location>
        <begin position="21"/>
        <end position="39"/>
    </location>
</feature>
<feature type="transmembrane region" description="Helical" evidence="13">
    <location>
        <begin position="189"/>
        <end position="209"/>
    </location>
</feature>
<keyword evidence="10 13" id="KW-1133">Transmembrane helix</keyword>
<dbReference type="GO" id="GO:0005886">
    <property type="term" value="C:plasma membrane"/>
    <property type="evidence" value="ECO:0007669"/>
    <property type="project" value="UniProtKB-SubCell"/>
</dbReference>
<evidence type="ECO:0000256" key="12">
    <source>
        <dbReference type="PIRNR" id="PIRNR002764"/>
    </source>
</evidence>
<evidence type="ECO:0000256" key="11">
    <source>
        <dbReference type="ARBA" id="ARBA00023136"/>
    </source>
</evidence>
<accession>A0A1E3LQL3</accession>
<dbReference type="Proteomes" id="UP000094487">
    <property type="component" value="Unassembled WGS sequence"/>
</dbReference>
<dbReference type="PANTHER" id="PTHR30070">
    <property type="entry name" value="HEME EXPORTER PROTEIN B"/>
    <property type="match status" value="1"/>
</dbReference>
<organism evidence="14 15">
    <name type="scientific">Sphingomonas turrisvirgatae</name>
    <dbReference type="NCBI Taxonomy" id="1888892"/>
    <lineage>
        <taxon>Bacteria</taxon>
        <taxon>Pseudomonadati</taxon>
        <taxon>Pseudomonadota</taxon>
        <taxon>Alphaproteobacteria</taxon>
        <taxon>Sphingomonadales</taxon>
        <taxon>Sphingomonadaceae</taxon>
        <taxon>Sphingomonas</taxon>
    </lineage>
</organism>
<dbReference type="STRING" id="1888892.BFL28_08085"/>